<dbReference type="InterPro" id="IPR015819">
    <property type="entry name" value="Lipid_transp_b-sht_shell"/>
</dbReference>
<dbReference type="InterPro" id="IPR015816">
    <property type="entry name" value="Vitellinogen_b-sht_N"/>
</dbReference>
<comment type="caution">
    <text evidence="2">Lacks conserved residue(s) required for the propagation of feature annotation.</text>
</comment>
<keyword evidence="1" id="KW-0732">Signal</keyword>
<dbReference type="Pfam" id="PF01347">
    <property type="entry name" value="Vitellogenin_N"/>
    <property type="match status" value="1"/>
</dbReference>
<comment type="caution">
    <text evidence="4">The sequence shown here is derived from an EMBL/GenBank/DDBJ whole genome shotgun (WGS) entry which is preliminary data.</text>
</comment>
<evidence type="ECO:0000313" key="4">
    <source>
        <dbReference type="EMBL" id="KAH0540729.1"/>
    </source>
</evidence>
<evidence type="ECO:0000256" key="2">
    <source>
        <dbReference type="PROSITE-ProRule" id="PRU00557"/>
    </source>
</evidence>
<keyword evidence="5" id="KW-1185">Reference proteome</keyword>
<dbReference type="SUPFAM" id="SSF48431">
    <property type="entry name" value="Lipovitellin-phosvitin complex, superhelical domain"/>
    <property type="match status" value="1"/>
</dbReference>
<dbReference type="EMBL" id="JAHXZJ010002609">
    <property type="protein sequence ID" value="KAH0540729.1"/>
    <property type="molecule type" value="Genomic_DNA"/>
</dbReference>
<dbReference type="PANTHER" id="PTHR23345:SF33">
    <property type="entry name" value="CROSSVEINLESS D"/>
    <property type="match status" value="1"/>
</dbReference>
<gene>
    <name evidence="4" type="ORF">KQX54_019473</name>
</gene>
<dbReference type="Gene3D" id="1.25.10.20">
    <property type="entry name" value="Vitellinogen, superhelical"/>
    <property type="match status" value="1"/>
</dbReference>
<dbReference type="InterPro" id="IPR015255">
    <property type="entry name" value="Vitellinogen_open_b-sht"/>
</dbReference>
<dbReference type="PANTHER" id="PTHR23345">
    <property type="entry name" value="VITELLOGENIN-RELATED"/>
    <property type="match status" value="1"/>
</dbReference>
<dbReference type="SMART" id="SM01169">
    <property type="entry name" value="DUF1943"/>
    <property type="match status" value="1"/>
</dbReference>
<dbReference type="Pfam" id="PF09172">
    <property type="entry name" value="Vit_open_b-sht"/>
    <property type="match status" value="1"/>
</dbReference>
<dbReference type="InterPro" id="IPR050733">
    <property type="entry name" value="Vitellogenin/Apolipophorin"/>
</dbReference>
<evidence type="ECO:0000313" key="5">
    <source>
        <dbReference type="Proteomes" id="UP000826195"/>
    </source>
</evidence>
<accession>A0AAV7I4P9</accession>
<feature type="domain" description="Vitellogenin" evidence="3">
    <location>
        <begin position="34"/>
        <end position="678"/>
    </location>
</feature>
<name>A0AAV7I4P9_COTGL</name>
<dbReference type="GO" id="GO:0005319">
    <property type="term" value="F:lipid transporter activity"/>
    <property type="evidence" value="ECO:0007669"/>
    <property type="project" value="InterPro"/>
</dbReference>
<evidence type="ECO:0000259" key="3">
    <source>
        <dbReference type="PROSITE" id="PS51211"/>
    </source>
</evidence>
<dbReference type="Gene3D" id="2.30.230.10">
    <property type="entry name" value="Lipovitellin, beta-sheet shell regions, chain A"/>
    <property type="match status" value="1"/>
</dbReference>
<dbReference type="InterPro" id="IPR011030">
    <property type="entry name" value="Lipovitellin_superhlx_dom"/>
</dbReference>
<evidence type="ECO:0000256" key="1">
    <source>
        <dbReference type="ARBA" id="ARBA00022729"/>
    </source>
</evidence>
<protein>
    <recommendedName>
        <fullName evidence="3">Vitellogenin domain-containing protein</fullName>
    </recommendedName>
</protein>
<reference evidence="4 5" key="1">
    <citation type="journal article" date="2021" name="J. Hered.">
        <title>A chromosome-level genome assembly of the parasitoid wasp, Cotesia glomerata (Hymenoptera: Braconidae).</title>
        <authorList>
            <person name="Pinto B.J."/>
            <person name="Weis J.J."/>
            <person name="Gamble T."/>
            <person name="Ode P.J."/>
            <person name="Paul R."/>
            <person name="Zaspel J.M."/>
        </authorList>
    </citation>
    <scope>NUCLEOTIDE SEQUENCE [LARGE SCALE GENOMIC DNA]</scope>
    <source>
        <strain evidence="4">CgM1</strain>
    </source>
</reference>
<dbReference type="Proteomes" id="UP000826195">
    <property type="component" value="Unassembled WGS sequence"/>
</dbReference>
<dbReference type="SUPFAM" id="SSF56968">
    <property type="entry name" value="Lipovitellin-phosvitin complex, beta-sheet shell regions"/>
    <property type="match status" value="2"/>
</dbReference>
<dbReference type="PROSITE" id="PS51211">
    <property type="entry name" value="VITELLOGENIN"/>
    <property type="match status" value="1"/>
</dbReference>
<organism evidence="4 5">
    <name type="scientific">Cotesia glomerata</name>
    <name type="common">Lepidopteran parasitic wasp</name>
    <name type="synonym">Apanteles glomeratus</name>
    <dbReference type="NCBI Taxonomy" id="32391"/>
    <lineage>
        <taxon>Eukaryota</taxon>
        <taxon>Metazoa</taxon>
        <taxon>Ecdysozoa</taxon>
        <taxon>Arthropoda</taxon>
        <taxon>Hexapoda</taxon>
        <taxon>Insecta</taxon>
        <taxon>Pterygota</taxon>
        <taxon>Neoptera</taxon>
        <taxon>Endopterygota</taxon>
        <taxon>Hymenoptera</taxon>
        <taxon>Apocrita</taxon>
        <taxon>Ichneumonoidea</taxon>
        <taxon>Braconidae</taxon>
        <taxon>Microgastrinae</taxon>
        <taxon>Cotesia</taxon>
    </lineage>
</organism>
<dbReference type="InterPro" id="IPR001747">
    <property type="entry name" value="Vitellogenin_N"/>
</dbReference>
<dbReference type="SMART" id="SM00638">
    <property type="entry name" value="LPD_N"/>
    <property type="match status" value="1"/>
</dbReference>
<proteinExistence type="predicted"/>
<sequence>MSPDVIWNKSKMYRKIILFIIIITISVTSGDNIFKTGKKYEYSYFAESNSGVLSPSKASSSWGMEGKFTVKTSNNIAQMQLTDLKTFIWNGKNVEEPNLVEVKDQAAELLKPFQIIYSNGTVTNFSVEIDPTWAINIQRSIASIFQFDLNILQKEVAFHSQEDSHYGKCNIENIVTIESDNELWVRKYFDPRTCSGHPHWTWTNVPRMRCPTGDESPIIKSSERLYKVKLDGNNTEITFINATGGFYVQPFKNMYESQFLFTRQIFKLIDVTDFNGDLSNDKLRQVSLLHELPDNDFIYHRNNNNNLSQERYTHEKEHIFKSISVLLDRLSQRLENPGLDTEINNLHNTTISLLLYYLSKFDRVDLQTAYKNISGTSYKEETIRNMFLELVPQIGTKDSALFVMDLIQQKKVSDITAMQLLTQLPFHIRKPDVEFLDKMKTLIDLPEKLSAEVRNTGILTFGTLIYKTCLVHCPDEVLDDYVRLYMDKFTESDSYNRKMIWLEGLANIQLGKVVEFLEPIAIGNNEESRHLRVLAAWASLPTARDRPDIIYRAYWPILANRTEYLEMRIAALQLLIESNPTSNRIISLYWYMQGESDLHLVNYFYTTLKSMERTNFPCYKHIGSVATQFSRILKKPESDEHIITGNYIFDYQDMNRNFGAMVQNIIIASPLSNIPEIAYITLNSHGSGTHFNQISIEIKATGLTHSLSHYLESFVRIKDILKEFKLDDRSFDSPHIEIIARVQQKAVFCLHFNKTNIDSALAYLRSLPENTYQIYQNMEFHINQQRINIPLTMESIQVTDLGTNVRLAATANSLFSMRGNFTYLFNGRNNHVILRTVIHGTEVVETYNPLIDVWHSAERSQSIHGYLPTNVTVGIKEKLFLSYNTPTEYLQTGLTAHARTITTVRGIKAAQKLKAICQHCPSLYTVKKYPHEDLQNAVVLNSVLSELGGQLQVKVFDCDREIAQDELFNDIWSSHRSNYQSWSGAKLLLLGIHFLDYFSYVPPRGSCGVALYIEPSNIQPSEVKFEFAKSGKNYVLSLTRSELGSLKVLQQWNFAALYESKTWVSDSLKIKASRTEPGEKVMKVCVEIERIMPWTWDYFSLKPSDQASINLNIIWGLSESAKGKCSGSSLFLNMVGEVSKEQIEESKKDKWPYNQCRRQSSGKSVVPYTEACYQASRELSTLRKYQVFVKSENLPEKIETLIWRLRALYDFIGGNSSYLVNSEQFVVGATFPKDSTRAEMRVNRSKLPIKYDLDIVDMLLTRTRLHRYIDNAFLRAFFSFCVITPDMIQSAHNVTRRVEKGREFLVLGQCYDENPGFALTAISSNEGVTLNINDDSNNIKITPKNGGTVYNFTDQLPLTKDFEWNFVNDKRFRLDKNSVHVLLSNNIPFIHFTKDQILIFFPNYIQEFTCGVCTARRFDDLDLYEKI</sequence>